<dbReference type="GO" id="GO:0016491">
    <property type="term" value="F:oxidoreductase activity"/>
    <property type="evidence" value="ECO:0007669"/>
    <property type="project" value="InterPro"/>
</dbReference>
<dbReference type="STRING" id="279238.Saro_2450"/>
<dbReference type="CDD" id="cd08241">
    <property type="entry name" value="QOR1"/>
    <property type="match status" value="1"/>
</dbReference>
<organism evidence="2 3">
    <name type="scientific">Novosphingobium aromaticivorans (strain ATCC 700278 / DSM 12444 / CCUG 56034 / CIP 105152 / NBRC 16084 / F199)</name>
    <dbReference type="NCBI Taxonomy" id="279238"/>
    <lineage>
        <taxon>Bacteria</taxon>
        <taxon>Pseudomonadati</taxon>
        <taxon>Pseudomonadota</taxon>
        <taxon>Alphaproteobacteria</taxon>
        <taxon>Sphingomonadales</taxon>
        <taxon>Sphingomonadaceae</taxon>
        <taxon>Novosphingobium</taxon>
    </lineage>
</organism>
<dbReference type="EMBL" id="CP000248">
    <property type="protein sequence ID" value="ABD26886.1"/>
    <property type="molecule type" value="Genomic_DNA"/>
</dbReference>
<dbReference type="SUPFAM" id="SSF51735">
    <property type="entry name" value="NAD(P)-binding Rossmann-fold domains"/>
    <property type="match status" value="1"/>
</dbReference>
<name>Q2G5I7_NOVAD</name>
<dbReference type="Gene3D" id="3.90.180.10">
    <property type="entry name" value="Medium-chain alcohol dehydrogenases, catalytic domain"/>
    <property type="match status" value="1"/>
</dbReference>
<dbReference type="InterPro" id="IPR011032">
    <property type="entry name" value="GroES-like_sf"/>
</dbReference>
<accession>Q2G5I7</accession>
<dbReference type="AlphaFoldDB" id="Q2G5I7"/>
<evidence type="ECO:0000313" key="3">
    <source>
        <dbReference type="Proteomes" id="UP000009134"/>
    </source>
</evidence>
<dbReference type="Pfam" id="PF08240">
    <property type="entry name" value="ADH_N"/>
    <property type="match status" value="1"/>
</dbReference>
<dbReference type="Proteomes" id="UP000009134">
    <property type="component" value="Chromosome"/>
</dbReference>
<feature type="domain" description="Enoyl reductase (ER)" evidence="1">
    <location>
        <begin position="11"/>
        <end position="318"/>
    </location>
</feature>
<protein>
    <submittedName>
        <fullName evidence="2">Alcohol dehydrogenase superfamily, zinc-containing</fullName>
    </submittedName>
</protein>
<evidence type="ECO:0000313" key="2">
    <source>
        <dbReference type="EMBL" id="ABD26886.1"/>
    </source>
</evidence>
<reference evidence="3" key="1">
    <citation type="submission" date="2006-01" db="EMBL/GenBank/DDBJ databases">
        <title>Complete sequence of Novosphingobium aromaticivorans DSM 12444.</title>
        <authorList>
            <consortium name="US DOE Joint Genome Institute"/>
            <person name="Copeland A."/>
            <person name="Lucas S."/>
            <person name="Lapidus A."/>
            <person name="Barry K."/>
            <person name="Detter J.C."/>
            <person name="Glavina T."/>
            <person name="Hammon N."/>
            <person name="Israni S."/>
            <person name="Pitluck S."/>
            <person name="Chain P."/>
            <person name="Malfatti S."/>
            <person name="Shin M."/>
            <person name="Vergez L."/>
            <person name="Schmutz J."/>
            <person name="Larimer F."/>
            <person name="Land M."/>
            <person name="Kyrpides N."/>
            <person name="Ivanova N."/>
            <person name="Fredrickson J."/>
            <person name="Balkwill D."/>
            <person name="Romine M.F."/>
            <person name="Richardson P."/>
        </authorList>
    </citation>
    <scope>NUCLEOTIDE SEQUENCE [LARGE SCALE GENOMIC DNA]</scope>
    <source>
        <strain evidence="3">ATCC 700278 / DSM 12444 / CCUG 56034 / CIP 105152 / NBRC 16084 / F199</strain>
    </source>
</reference>
<dbReference type="Gene3D" id="3.40.50.720">
    <property type="entry name" value="NAD(P)-binding Rossmann-like Domain"/>
    <property type="match status" value="1"/>
</dbReference>
<dbReference type="RefSeq" id="WP_011446092.1">
    <property type="nucleotide sequence ID" value="NC_007794.1"/>
</dbReference>
<evidence type="ECO:0000259" key="1">
    <source>
        <dbReference type="SMART" id="SM00829"/>
    </source>
</evidence>
<dbReference type="PANTHER" id="PTHR43677">
    <property type="entry name" value="SHORT-CHAIN DEHYDROGENASE/REDUCTASE"/>
    <property type="match status" value="1"/>
</dbReference>
<proteinExistence type="predicted"/>
<dbReference type="InterPro" id="IPR020843">
    <property type="entry name" value="ER"/>
</dbReference>
<dbReference type="SMART" id="SM00829">
    <property type="entry name" value="PKS_ER"/>
    <property type="match status" value="1"/>
</dbReference>
<gene>
    <name evidence="2" type="ordered locus">Saro_2450</name>
</gene>
<dbReference type="InterPro" id="IPR036291">
    <property type="entry name" value="NAD(P)-bd_dom_sf"/>
</dbReference>
<dbReference type="HOGENOM" id="CLU_026673_3_1_5"/>
<keyword evidence="3" id="KW-1185">Reference proteome</keyword>
<dbReference type="KEGG" id="nar:Saro_2450"/>
<dbReference type="PANTHER" id="PTHR43677:SF4">
    <property type="entry name" value="QUINONE OXIDOREDUCTASE-LIKE PROTEIN 2"/>
    <property type="match status" value="1"/>
</dbReference>
<dbReference type="InterPro" id="IPR013154">
    <property type="entry name" value="ADH-like_N"/>
</dbReference>
<dbReference type="Pfam" id="PF00107">
    <property type="entry name" value="ADH_zinc_N"/>
    <property type="match status" value="1"/>
</dbReference>
<dbReference type="InterPro" id="IPR051397">
    <property type="entry name" value="Zn-ADH-like_protein"/>
</dbReference>
<dbReference type="InterPro" id="IPR013149">
    <property type="entry name" value="ADH-like_C"/>
</dbReference>
<sequence>MKQFALAELVGAASGRIVDTALPQPASGEVRVRVEAVGLGFVDDLIVSGRYQWKPQLPFVPGGEIVGTVEAVGEGVQGLTTGTRVAAWRMGGGLCEYCTLPAGYLVPVPAPLASADAAGMVLDYATADYALIGRGQLRKGDTVFVLGATGGVGGAAVRIARAAGAEVIAGVSNLSQGDKVLADGASAVVDCSAPDWRDQLRGHPLDLVFDPLGGAFTEPAFRSLGKLGRHLVVGFAAGGIPALPVNLPLLKSASLVGVDVRFFAESDPEGFRQRLALVFDQAARGSLRPPETLCFSLGEAAAAFAALTRRGRGGKVVVCPQLS</sequence>
<dbReference type="eggNOG" id="COG0604">
    <property type="taxonomic scope" value="Bacteria"/>
</dbReference>
<dbReference type="SUPFAM" id="SSF50129">
    <property type="entry name" value="GroES-like"/>
    <property type="match status" value="1"/>
</dbReference>